<dbReference type="RefSeq" id="WP_115123296.1">
    <property type="nucleotide sequence ID" value="NZ_QRAO01000002.1"/>
</dbReference>
<keyword evidence="1" id="KW-0472">Membrane</keyword>
<accession>A0A370QFF6</accession>
<proteinExistence type="predicted"/>
<organism evidence="3 4">
    <name type="scientific">Marinirhabdus gelatinilytica</name>
    <dbReference type="NCBI Taxonomy" id="1703343"/>
    <lineage>
        <taxon>Bacteria</taxon>
        <taxon>Pseudomonadati</taxon>
        <taxon>Bacteroidota</taxon>
        <taxon>Flavobacteriia</taxon>
        <taxon>Flavobacteriales</taxon>
        <taxon>Flavobacteriaceae</taxon>
    </lineage>
</organism>
<evidence type="ECO:0000313" key="4">
    <source>
        <dbReference type="Proteomes" id="UP000255317"/>
    </source>
</evidence>
<feature type="signal peptide" evidence="2">
    <location>
        <begin position="1"/>
        <end position="19"/>
    </location>
</feature>
<keyword evidence="2" id="KW-0732">Signal</keyword>
<dbReference type="AlphaFoldDB" id="A0A370QFF6"/>
<evidence type="ECO:0000313" key="3">
    <source>
        <dbReference type="EMBL" id="RDK87095.1"/>
    </source>
</evidence>
<comment type="caution">
    <text evidence="3">The sequence shown here is derived from an EMBL/GenBank/DDBJ whole genome shotgun (WGS) entry which is preliminary data.</text>
</comment>
<dbReference type="Proteomes" id="UP000255317">
    <property type="component" value="Unassembled WGS sequence"/>
</dbReference>
<gene>
    <name evidence="3" type="ORF">C8D94_102275</name>
</gene>
<reference evidence="3 4" key="1">
    <citation type="submission" date="2018-07" db="EMBL/GenBank/DDBJ databases">
        <title>Genomic Encyclopedia of Type Strains, Phase IV (KMG-IV): sequencing the most valuable type-strain genomes for metagenomic binning, comparative biology and taxonomic classification.</title>
        <authorList>
            <person name="Goeker M."/>
        </authorList>
    </citation>
    <scope>NUCLEOTIDE SEQUENCE [LARGE SCALE GENOMIC DNA]</scope>
    <source>
        <strain evidence="3 4">DSM 101478</strain>
    </source>
</reference>
<evidence type="ECO:0008006" key="5">
    <source>
        <dbReference type="Google" id="ProtNLM"/>
    </source>
</evidence>
<keyword evidence="4" id="KW-1185">Reference proteome</keyword>
<feature type="transmembrane region" description="Helical" evidence="1">
    <location>
        <begin position="29"/>
        <end position="49"/>
    </location>
</feature>
<sequence>MRLASTFLLCLGIPATSLAQNAVNGKLTSGLSMALIVMIALLIFILVKYQKVQQENKMLKEQLNKSNKE</sequence>
<feature type="chain" id="PRO_5017043442" description="CcmD family protein" evidence="2">
    <location>
        <begin position="20"/>
        <end position="69"/>
    </location>
</feature>
<evidence type="ECO:0000256" key="1">
    <source>
        <dbReference type="SAM" id="Phobius"/>
    </source>
</evidence>
<name>A0A370QFF6_9FLAO</name>
<keyword evidence="1" id="KW-0812">Transmembrane</keyword>
<keyword evidence="1" id="KW-1133">Transmembrane helix</keyword>
<dbReference type="EMBL" id="QRAO01000002">
    <property type="protein sequence ID" value="RDK87095.1"/>
    <property type="molecule type" value="Genomic_DNA"/>
</dbReference>
<protein>
    <recommendedName>
        <fullName evidence="5">CcmD family protein</fullName>
    </recommendedName>
</protein>
<evidence type="ECO:0000256" key="2">
    <source>
        <dbReference type="SAM" id="SignalP"/>
    </source>
</evidence>